<dbReference type="EMBL" id="FNFE01000005">
    <property type="protein sequence ID" value="SDK62127.1"/>
    <property type="molecule type" value="Genomic_DNA"/>
</dbReference>
<evidence type="ECO:0000313" key="3">
    <source>
        <dbReference type="Proteomes" id="UP000198882"/>
    </source>
</evidence>
<feature type="domain" description="N-acetyltransferase" evidence="1">
    <location>
        <begin position="13"/>
        <end position="175"/>
    </location>
</feature>
<gene>
    <name evidence="2" type="ORF">SAMN04515672_3549</name>
</gene>
<evidence type="ECO:0000259" key="1">
    <source>
        <dbReference type="PROSITE" id="PS51186"/>
    </source>
</evidence>
<keyword evidence="2" id="KW-0808">Transferase</keyword>
<dbReference type="AlphaFoldDB" id="A0A1G9DE75"/>
<name>A0A1G9DE75_9EURY</name>
<dbReference type="InterPro" id="IPR016181">
    <property type="entry name" value="Acyl_CoA_acyltransferase"/>
</dbReference>
<dbReference type="STRING" id="1095776.SAMN04515672_3549"/>
<dbReference type="PROSITE" id="PS51186">
    <property type="entry name" value="GNAT"/>
    <property type="match status" value="1"/>
</dbReference>
<dbReference type="Gene3D" id="3.40.630.30">
    <property type="match status" value="1"/>
</dbReference>
<dbReference type="Pfam" id="PF13302">
    <property type="entry name" value="Acetyltransf_3"/>
    <property type="match status" value="1"/>
</dbReference>
<dbReference type="Proteomes" id="UP000198882">
    <property type="component" value="Unassembled WGS sequence"/>
</dbReference>
<dbReference type="InterPro" id="IPR000182">
    <property type="entry name" value="GNAT_dom"/>
</dbReference>
<keyword evidence="3" id="KW-1185">Reference proteome</keyword>
<accession>A0A1G9DE75</accession>
<evidence type="ECO:0000313" key="2">
    <source>
        <dbReference type="EMBL" id="SDK62127.1"/>
    </source>
</evidence>
<organism evidence="2 3">
    <name type="scientific">Natronorubrum texcoconense</name>
    <dbReference type="NCBI Taxonomy" id="1095776"/>
    <lineage>
        <taxon>Archaea</taxon>
        <taxon>Methanobacteriati</taxon>
        <taxon>Methanobacteriota</taxon>
        <taxon>Stenosarchaea group</taxon>
        <taxon>Halobacteria</taxon>
        <taxon>Halobacteriales</taxon>
        <taxon>Natrialbaceae</taxon>
        <taxon>Natronorubrum</taxon>
    </lineage>
</organism>
<dbReference type="PANTHER" id="PTHR43610:SF1">
    <property type="entry name" value="N-ACETYLTRANSFERASE DOMAIN-CONTAINING PROTEIN"/>
    <property type="match status" value="1"/>
</dbReference>
<sequence>MDIDPVTLEAETIRLEPLSVDDHLADLQANGSQSIIFRWFGEDISGPEAMRDWVTAAVEDGARGRALPFATVSRETGEAIGSTRFGAIQPAHRSVEIGWTWLTPDYWRTAANTEAKYLMLEHAFEEWDCVRVEFKTDSRNRRSRAAIERLGATQEGIHRQHRHTHQGLRDSVYFSVLDTEWPGVKRRLLEKLDD</sequence>
<dbReference type="PANTHER" id="PTHR43610">
    <property type="entry name" value="BLL6696 PROTEIN"/>
    <property type="match status" value="1"/>
</dbReference>
<dbReference type="GO" id="GO:0016747">
    <property type="term" value="F:acyltransferase activity, transferring groups other than amino-acyl groups"/>
    <property type="evidence" value="ECO:0007669"/>
    <property type="project" value="InterPro"/>
</dbReference>
<dbReference type="RefSeq" id="WP_090310076.1">
    <property type="nucleotide sequence ID" value="NZ_FNFE01000005.1"/>
</dbReference>
<proteinExistence type="predicted"/>
<protein>
    <submittedName>
        <fullName evidence="2">Protein N-acetyltransferase, RimJ/RimL family</fullName>
    </submittedName>
</protein>
<dbReference type="OrthoDB" id="350775at2157"/>
<reference evidence="3" key="1">
    <citation type="submission" date="2016-10" db="EMBL/GenBank/DDBJ databases">
        <authorList>
            <person name="Varghese N."/>
            <person name="Submissions S."/>
        </authorList>
    </citation>
    <scope>NUCLEOTIDE SEQUENCE [LARGE SCALE GENOMIC DNA]</scope>
    <source>
        <strain evidence="3">B4,CECT 8067,JCM 17497</strain>
    </source>
</reference>
<dbReference type="SUPFAM" id="SSF55729">
    <property type="entry name" value="Acyl-CoA N-acyltransferases (Nat)"/>
    <property type="match status" value="1"/>
</dbReference>